<gene>
    <name evidence="2" type="ORF">Sjap_001200</name>
</gene>
<name>A0AAP0KM20_9MAGN</name>
<reference evidence="2 3" key="1">
    <citation type="submission" date="2024-01" db="EMBL/GenBank/DDBJ databases">
        <title>Genome assemblies of Stephania.</title>
        <authorList>
            <person name="Yang L."/>
        </authorList>
    </citation>
    <scope>NUCLEOTIDE SEQUENCE [LARGE SCALE GENOMIC DNA]</scope>
    <source>
        <strain evidence="2">QJT</strain>
        <tissue evidence="2">Leaf</tissue>
    </source>
</reference>
<sequence>MRRSREEGRDGSGEAKREVKMERKKPVGKGDGERVQGEVRVCERAGWERRDIFLEKSEGIVYIEISDGMVFPSLIFHATSPGLPRGGSHILEILHIPAQQLVTRIVAKLADRRGEETQTEEEKKLEETKESVKPEEKKPEVR</sequence>
<comment type="caution">
    <text evidence="2">The sequence shown here is derived from an EMBL/GenBank/DDBJ whole genome shotgun (WGS) entry which is preliminary data.</text>
</comment>
<evidence type="ECO:0000313" key="3">
    <source>
        <dbReference type="Proteomes" id="UP001417504"/>
    </source>
</evidence>
<evidence type="ECO:0000256" key="1">
    <source>
        <dbReference type="SAM" id="MobiDB-lite"/>
    </source>
</evidence>
<evidence type="ECO:0000313" key="2">
    <source>
        <dbReference type="EMBL" id="KAK9153720.1"/>
    </source>
</evidence>
<feature type="region of interest" description="Disordered" evidence="1">
    <location>
        <begin position="1"/>
        <end position="34"/>
    </location>
</feature>
<proteinExistence type="predicted"/>
<dbReference type="AlphaFoldDB" id="A0AAP0KM20"/>
<protein>
    <submittedName>
        <fullName evidence="2">Uncharacterized protein</fullName>
    </submittedName>
</protein>
<dbReference type="EMBL" id="JBBNAE010000001">
    <property type="protein sequence ID" value="KAK9153720.1"/>
    <property type="molecule type" value="Genomic_DNA"/>
</dbReference>
<accession>A0AAP0KM20</accession>
<dbReference type="Proteomes" id="UP001417504">
    <property type="component" value="Unassembled WGS sequence"/>
</dbReference>
<feature type="region of interest" description="Disordered" evidence="1">
    <location>
        <begin position="111"/>
        <end position="142"/>
    </location>
</feature>
<organism evidence="2 3">
    <name type="scientific">Stephania japonica</name>
    <dbReference type="NCBI Taxonomy" id="461633"/>
    <lineage>
        <taxon>Eukaryota</taxon>
        <taxon>Viridiplantae</taxon>
        <taxon>Streptophyta</taxon>
        <taxon>Embryophyta</taxon>
        <taxon>Tracheophyta</taxon>
        <taxon>Spermatophyta</taxon>
        <taxon>Magnoliopsida</taxon>
        <taxon>Ranunculales</taxon>
        <taxon>Menispermaceae</taxon>
        <taxon>Menispermoideae</taxon>
        <taxon>Cissampelideae</taxon>
        <taxon>Stephania</taxon>
    </lineage>
</organism>
<keyword evidence="3" id="KW-1185">Reference proteome</keyword>